<dbReference type="InterPro" id="IPR036737">
    <property type="entry name" value="OmpA-like_sf"/>
</dbReference>
<dbReference type="Gene3D" id="3.30.1330.60">
    <property type="entry name" value="OmpA-like domain"/>
    <property type="match status" value="1"/>
</dbReference>
<proteinExistence type="inferred from homology"/>
<protein>
    <submittedName>
        <fullName evidence="10">Flagellar motor protein MotD</fullName>
    </submittedName>
</protein>
<dbReference type="PANTHER" id="PTHR30329:SF20">
    <property type="entry name" value="EXPORTED PROTEIN"/>
    <property type="match status" value="1"/>
</dbReference>
<sequence>MARKKYEEDNENHERWLISYADFITLLFAFFVVMYAISVVNEGKYKVFSESVGDAFGRKEKANPGSAAIEPLIPMDNIAARRKLEAIRREQSRLSLLARRLDNTLSPLVKAGKVSVTQTGRGVTVDINASALFAPGEADITSEARQPLHAIAQLLAEDTHEVQVEGHTDSAPISNSVFPSNWELSAARASSVVRLFIDSGMPAGRLTAVGHAANVPIALNDTPEGRTRNRRVAVTIMSSFAGTR</sequence>
<keyword evidence="10" id="KW-0282">Flagellum</keyword>
<dbReference type="Pfam" id="PF00691">
    <property type="entry name" value="OmpA"/>
    <property type="match status" value="1"/>
</dbReference>
<evidence type="ECO:0000256" key="8">
    <source>
        <dbReference type="SAM" id="Phobius"/>
    </source>
</evidence>
<name>A0A848HWP0_9BURK</name>
<dbReference type="Proteomes" id="UP000583752">
    <property type="component" value="Unassembled WGS sequence"/>
</dbReference>
<evidence type="ECO:0000256" key="4">
    <source>
        <dbReference type="ARBA" id="ARBA00022692"/>
    </source>
</evidence>
<evidence type="ECO:0000256" key="5">
    <source>
        <dbReference type="ARBA" id="ARBA00022989"/>
    </source>
</evidence>
<evidence type="ECO:0000313" key="10">
    <source>
        <dbReference type="EMBL" id="NML63148.1"/>
    </source>
</evidence>
<gene>
    <name evidence="10" type="primary">motD</name>
    <name evidence="10" type="ORF">HHL21_19090</name>
</gene>
<dbReference type="PROSITE" id="PS51123">
    <property type="entry name" value="OMPA_2"/>
    <property type="match status" value="1"/>
</dbReference>
<organism evidence="10 11">
    <name type="scientific">Massilia polaris</name>
    <dbReference type="NCBI Taxonomy" id="2728846"/>
    <lineage>
        <taxon>Bacteria</taxon>
        <taxon>Pseudomonadati</taxon>
        <taxon>Pseudomonadota</taxon>
        <taxon>Betaproteobacteria</taxon>
        <taxon>Burkholderiales</taxon>
        <taxon>Oxalobacteraceae</taxon>
        <taxon>Telluria group</taxon>
        <taxon>Massilia</taxon>
    </lineage>
</organism>
<dbReference type="Pfam" id="PF13677">
    <property type="entry name" value="MotB_plug"/>
    <property type="match status" value="1"/>
</dbReference>
<keyword evidence="5 8" id="KW-1133">Transmembrane helix</keyword>
<dbReference type="PANTHER" id="PTHR30329">
    <property type="entry name" value="STATOR ELEMENT OF FLAGELLAR MOTOR COMPLEX"/>
    <property type="match status" value="1"/>
</dbReference>
<evidence type="ECO:0000259" key="9">
    <source>
        <dbReference type="PROSITE" id="PS51123"/>
    </source>
</evidence>
<dbReference type="InterPro" id="IPR006665">
    <property type="entry name" value="OmpA-like"/>
</dbReference>
<evidence type="ECO:0000256" key="7">
    <source>
        <dbReference type="PROSITE-ProRule" id="PRU00473"/>
    </source>
</evidence>
<keyword evidence="3" id="KW-1003">Cell membrane</keyword>
<dbReference type="CDD" id="cd07185">
    <property type="entry name" value="OmpA_C-like"/>
    <property type="match status" value="1"/>
</dbReference>
<keyword evidence="10" id="KW-0969">Cilium</keyword>
<comment type="caution">
    <text evidence="10">The sequence shown here is derived from an EMBL/GenBank/DDBJ whole genome shotgun (WGS) entry which is preliminary data.</text>
</comment>
<evidence type="ECO:0000256" key="3">
    <source>
        <dbReference type="ARBA" id="ARBA00022475"/>
    </source>
</evidence>
<feature type="domain" description="OmpA-like" evidence="9">
    <location>
        <begin position="120"/>
        <end position="240"/>
    </location>
</feature>
<dbReference type="AlphaFoldDB" id="A0A848HWP0"/>
<dbReference type="InterPro" id="IPR025713">
    <property type="entry name" value="MotB-like_N_dom"/>
</dbReference>
<dbReference type="InterPro" id="IPR050330">
    <property type="entry name" value="Bact_OuterMem_StrucFunc"/>
</dbReference>
<evidence type="ECO:0000256" key="6">
    <source>
        <dbReference type="ARBA" id="ARBA00023136"/>
    </source>
</evidence>
<evidence type="ECO:0000256" key="1">
    <source>
        <dbReference type="ARBA" id="ARBA00004162"/>
    </source>
</evidence>
<feature type="transmembrane region" description="Helical" evidence="8">
    <location>
        <begin position="20"/>
        <end position="40"/>
    </location>
</feature>
<keyword evidence="11" id="KW-1185">Reference proteome</keyword>
<keyword evidence="10" id="KW-0966">Cell projection</keyword>
<dbReference type="SUPFAM" id="SSF103088">
    <property type="entry name" value="OmpA-like"/>
    <property type="match status" value="1"/>
</dbReference>
<keyword evidence="6 7" id="KW-0472">Membrane</keyword>
<reference evidence="10 11" key="1">
    <citation type="submission" date="2020-04" db="EMBL/GenBank/DDBJ databases">
        <title>Massilia sp. RP-1-19 isolated from soil.</title>
        <authorList>
            <person name="Dahal R.H."/>
        </authorList>
    </citation>
    <scope>NUCLEOTIDE SEQUENCE [LARGE SCALE GENOMIC DNA]</scope>
    <source>
        <strain evidence="10 11">RP-1-19</strain>
    </source>
</reference>
<comment type="similarity">
    <text evidence="2">Belongs to the MotB family.</text>
</comment>
<dbReference type="RefSeq" id="WP_169468816.1">
    <property type="nucleotide sequence ID" value="NZ_JABBGG010000013.1"/>
</dbReference>
<keyword evidence="4 8" id="KW-0812">Transmembrane</keyword>
<evidence type="ECO:0000256" key="2">
    <source>
        <dbReference type="ARBA" id="ARBA00008914"/>
    </source>
</evidence>
<dbReference type="GO" id="GO:0005886">
    <property type="term" value="C:plasma membrane"/>
    <property type="evidence" value="ECO:0007669"/>
    <property type="project" value="UniProtKB-SubCell"/>
</dbReference>
<dbReference type="EMBL" id="JABBGG010000013">
    <property type="protein sequence ID" value="NML63148.1"/>
    <property type="molecule type" value="Genomic_DNA"/>
</dbReference>
<comment type="subcellular location">
    <subcellularLocation>
        <location evidence="1">Cell membrane</location>
        <topology evidence="1">Single-pass membrane protein</topology>
    </subcellularLocation>
</comment>
<dbReference type="NCBIfam" id="NF006541">
    <property type="entry name" value="PRK09038.1"/>
    <property type="match status" value="1"/>
</dbReference>
<accession>A0A848HWP0</accession>
<evidence type="ECO:0000313" key="11">
    <source>
        <dbReference type="Proteomes" id="UP000583752"/>
    </source>
</evidence>